<keyword evidence="2" id="KW-0732">Signal</keyword>
<evidence type="ECO:0000313" key="4">
    <source>
        <dbReference type="Proteomes" id="UP000783871"/>
    </source>
</evidence>
<feature type="signal peptide" evidence="2">
    <location>
        <begin position="1"/>
        <end position="33"/>
    </location>
</feature>
<keyword evidence="4" id="KW-1185">Reference proteome</keyword>
<dbReference type="Proteomes" id="UP000783871">
    <property type="component" value="Unassembled WGS sequence"/>
</dbReference>
<dbReference type="InterPro" id="IPR011042">
    <property type="entry name" value="6-blade_b-propeller_TolB-like"/>
</dbReference>
<accession>A0ABX0Z114</accession>
<evidence type="ECO:0000256" key="1">
    <source>
        <dbReference type="SAM" id="MobiDB-lite"/>
    </source>
</evidence>
<evidence type="ECO:0000313" key="3">
    <source>
        <dbReference type="EMBL" id="NJP30689.1"/>
    </source>
</evidence>
<dbReference type="SUPFAM" id="SSF69304">
    <property type="entry name" value="Tricorn protease N-terminal domain"/>
    <property type="match status" value="1"/>
</dbReference>
<dbReference type="InterPro" id="IPR011659">
    <property type="entry name" value="WD40"/>
</dbReference>
<dbReference type="PANTHER" id="PTHR30032">
    <property type="entry name" value="N-ACETYLMURAMOYL-L-ALANINE AMIDASE-RELATED"/>
    <property type="match status" value="1"/>
</dbReference>
<dbReference type="Pfam" id="PF07676">
    <property type="entry name" value="PD40"/>
    <property type="match status" value="2"/>
</dbReference>
<dbReference type="Gene3D" id="3.40.50.12090">
    <property type="match status" value="1"/>
</dbReference>
<dbReference type="RefSeq" id="WP_167999106.1">
    <property type="nucleotide sequence ID" value="NZ_JAATEO010000001.1"/>
</dbReference>
<dbReference type="Gene3D" id="2.120.10.30">
    <property type="entry name" value="TolB, C-terminal domain"/>
    <property type="match status" value="1"/>
</dbReference>
<dbReference type="InterPro" id="IPR007253">
    <property type="entry name" value="Cell_wall-bd_2"/>
</dbReference>
<protein>
    <recommendedName>
        <fullName evidence="5">Cell wall-binding repeat-containing protein</fullName>
    </recommendedName>
</protein>
<evidence type="ECO:0000256" key="2">
    <source>
        <dbReference type="SAM" id="SignalP"/>
    </source>
</evidence>
<dbReference type="Pfam" id="PF04122">
    <property type="entry name" value="CW_binding_2"/>
    <property type="match status" value="3"/>
</dbReference>
<name>A0ABX0Z114_9ACTN</name>
<feature type="region of interest" description="Disordered" evidence="1">
    <location>
        <begin position="623"/>
        <end position="655"/>
    </location>
</feature>
<feature type="compositionally biased region" description="Low complexity" evidence="1">
    <location>
        <begin position="623"/>
        <end position="633"/>
    </location>
</feature>
<dbReference type="InterPro" id="IPR051922">
    <property type="entry name" value="Bact_Sporulation_Assoc"/>
</dbReference>
<reference evidence="3 4" key="1">
    <citation type="submission" date="2020-03" db="EMBL/GenBank/DDBJ databases">
        <title>WGS of actinomycetes isolated from Thailand.</title>
        <authorList>
            <person name="Thawai C."/>
        </authorList>
    </citation>
    <scope>NUCLEOTIDE SEQUENCE [LARGE SCALE GENOMIC DNA]</scope>
    <source>
        <strain evidence="3 4">HSS6-12</strain>
    </source>
</reference>
<organism evidence="3 4">
    <name type="scientific">Micromonospora thermarum</name>
    <dbReference type="NCBI Taxonomy" id="2720024"/>
    <lineage>
        <taxon>Bacteria</taxon>
        <taxon>Bacillati</taxon>
        <taxon>Actinomycetota</taxon>
        <taxon>Actinomycetes</taxon>
        <taxon>Micromonosporales</taxon>
        <taxon>Micromonosporaceae</taxon>
        <taxon>Micromonospora</taxon>
    </lineage>
</organism>
<evidence type="ECO:0008006" key="5">
    <source>
        <dbReference type="Google" id="ProtNLM"/>
    </source>
</evidence>
<dbReference type="EMBL" id="JAATEO010000001">
    <property type="protein sequence ID" value="NJP30689.1"/>
    <property type="molecule type" value="Genomic_DNA"/>
</dbReference>
<proteinExistence type="predicted"/>
<feature type="chain" id="PRO_5046128635" description="Cell wall-binding repeat-containing protein" evidence="2">
    <location>
        <begin position="34"/>
        <end position="655"/>
    </location>
</feature>
<dbReference type="PANTHER" id="PTHR30032:SF8">
    <property type="entry name" value="GERMINATION-SPECIFIC N-ACETYLMURAMOYL-L-ALANINE AMIDASE"/>
    <property type="match status" value="1"/>
</dbReference>
<sequence length="655" mass="66158">MLRPSLRRRSGAGAIVLAIGATTLFGGAGTAHATHGPSGELTSSDGTHTLVTGDGVGIGSADYTITDAAWSPDGSRAVFVTGYGDIATIGDSMEVYPIAEAQTDVTRATPEWVGDGSTVVWAAKEAGSPWRIEGSVSAVGFDVVRRSPDDGNHYSEPDTNGSSRLVVQRQAADSAGNAVGTPEIGFLDGSTYTRIATDAASPTISADGSKVAFVRGEQIWVRGTAAGAAEVQVTIGGTAKADPVLNADGKTVAFAQGGTTVGTAPTTAGAPVTTIPYLPGVPDYRPAKKDRVVRLAGSDRYGTASAISQSHWASHSNASDPRAKATVAVLSRSDTFADALGGSALAAAKNGPLLMTPTTTLAPAVATELTRVLKPGSTVYLLGSAAGALSTTVENQVRSLGFTPVRLAGTDRYATSIAIANAIDPTPDKVLAATGANFPDALAAGAAAGAQNLPGKGTSAVVILTKDSTLTPATLSYFDALPASTEIYGIGLWGDIATRPYGGIPVSGSTRYETALYVAYAFFGGYQHIGVATGANWPDALAGGALMGSLDAPLILAPGTAGQVGDEIWYLGEEMAGSVHTGLVFGSAAVMNDVQRNGLGFHISGPAGYTPVTNATDVLRTTDGTSTATARASAPRDGADVAAAVKAGKERLAER</sequence>
<comment type="caution">
    <text evidence="3">The sequence shown here is derived from an EMBL/GenBank/DDBJ whole genome shotgun (WGS) entry which is preliminary data.</text>
</comment>
<gene>
    <name evidence="3" type="ORF">HCJ94_01455</name>
</gene>